<keyword evidence="2" id="KW-1133">Transmembrane helix</keyword>
<dbReference type="Proteomes" id="UP001501509">
    <property type="component" value="Unassembled WGS sequence"/>
</dbReference>
<keyword evidence="4" id="KW-1185">Reference proteome</keyword>
<evidence type="ECO:0000256" key="2">
    <source>
        <dbReference type="SAM" id="Phobius"/>
    </source>
</evidence>
<evidence type="ECO:0000313" key="3">
    <source>
        <dbReference type="EMBL" id="GAA2597253.1"/>
    </source>
</evidence>
<dbReference type="EMBL" id="BAAATD010000004">
    <property type="protein sequence ID" value="GAA2597253.1"/>
    <property type="molecule type" value="Genomic_DNA"/>
</dbReference>
<feature type="transmembrane region" description="Helical" evidence="2">
    <location>
        <begin position="16"/>
        <end position="35"/>
    </location>
</feature>
<evidence type="ECO:0000256" key="1">
    <source>
        <dbReference type="SAM" id="MobiDB-lite"/>
    </source>
</evidence>
<gene>
    <name evidence="3" type="ORF">GCM10010411_33460</name>
</gene>
<organism evidence="3 4">
    <name type="scientific">Actinomadura fulvescens</name>
    <dbReference type="NCBI Taxonomy" id="46160"/>
    <lineage>
        <taxon>Bacteria</taxon>
        <taxon>Bacillati</taxon>
        <taxon>Actinomycetota</taxon>
        <taxon>Actinomycetes</taxon>
        <taxon>Streptosporangiales</taxon>
        <taxon>Thermomonosporaceae</taxon>
        <taxon>Actinomadura</taxon>
    </lineage>
</organism>
<keyword evidence="2" id="KW-0812">Transmembrane</keyword>
<evidence type="ECO:0000313" key="4">
    <source>
        <dbReference type="Proteomes" id="UP001501509"/>
    </source>
</evidence>
<accession>A0ABN3PQ99</accession>
<name>A0ABN3PQ99_9ACTN</name>
<keyword evidence="2" id="KW-0472">Membrane</keyword>
<feature type="region of interest" description="Disordered" evidence="1">
    <location>
        <begin position="153"/>
        <end position="180"/>
    </location>
</feature>
<sequence>MATGSARPGRAGSRRFGAGSLLVALLGMFLLYLAVPNLRPVMKSARAGTGVPGTFTAERLNCVNHPGHTACGWEGGFLSDDGTRVKTQVSLYGGAGDLVQGGRTRARDVGRSGQVYRYAGTREWIFTGGLGVAGLALLALPVLPVLHRMVGGSGARPRTGDTSRPRVPHPSAPPAERRPR</sequence>
<proteinExistence type="predicted"/>
<dbReference type="RefSeq" id="WP_344541857.1">
    <property type="nucleotide sequence ID" value="NZ_BAAATD010000004.1"/>
</dbReference>
<protein>
    <submittedName>
        <fullName evidence="3">Uncharacterized protein</fullName>
    </submittedName>
</protein>
<feature type="transmembrane region" description="Helical" evidence="2">
    <location>
        <begin position="124"/>
        <end position="146"/>
    </location>
</feature>
<comment type="caution">
    <text evidence="3">The sequence shown here is derived from an EMBL/GenBank/DDBJ whole genome shotgun (WGS) entry which is preliminary data.</text>
</comment>
<reference evidence="3 4" key="1">
    <citation type="journal article" date="2019" name="Int. J. Syst. Evol. Microbiol.">
        <title>The Global Catalogue of Microorganisms (GCM) 10K type strain sequencing project: providing services to taxonomists for standard genome sequencing and annotation.</title>
        <authorList>
            <consortium name="The Broad Institute Genomics Platform"/>
            <consortium name="The Broad Institute Genome Sequencing Center for Infectious Disease"/>
            <person name="Wu L."/>
            <person name="Ma J."/>
        </authorList>
    </citation>
    <scope>NUCLEOTIDE SEQUENCE [LARGE SCALE GENOMIC DNA]</scope>
    <source>
        <strain evidence="3 4">JCM 6833</strain>
    </source>
</reference>